<dbReference type="PANTHER" id="PTHR42732">
    <property type="entry name" value="BETA-GALACTOSIDASE"/>
    <property type="match status" value="1"/>
</dbReference>
<dbReference type="PANTHER" id="PTHR42732:SF1">
    <property type="entry name" value="BETA-MANNOSIDASE"/>
    <property type="match status" value="1"/>
</dbReference>
<sequence length="976" mass="110589">MKKDRSSIRRIVLQSFRCGLFIVGGLLSETMTAQNRAVVFDRDFSPAEGLVIPQEKPYRDEVCLNGFWDLQCVAVPSSWKSGSGIAPELSAPKPDQWEKVKIKIPSAINVNDWGRGSKVGEGTQRPYAPGSVYFPSYPEHWVHTRMGWLRRNFRIPADWEQKRILLHFEAVAGDCVIQVNGKEICRNFDAHLPFEADITAYVNREGENELLVGVRDTKLFDKSHPVYQKMGATYPTGSNTDYLLGIWQDVYMFAVPEIRITDVFVQPWVDKNELKVEVELINLSPEKASVTLNGEVREWVNQAGKDILTAPEIKWTLGSTALTMPVTTVTLQKGEKKKVVITQHPDHRLKFWTPDTPDLYTLLLTVNGKKQVYDCKATRFGWRQFKIVGDEFQLNGKKIQCFGDIQHPFSAYICSRRFAYAWYQMIKDFGGNAVRPHAQPWPRVYYDLADEMGLMVLDETALFGSSIRLNLEEDVTWQRSHKHLERLIMRDRNHPSVIGWSAGNEMFAIALLNKPAKEVAAVWDDKLVELTGSARQFDPTRDFLTLDGDRDMDGRLPVWSKHFSHGLKLDDLPKGLNKPLIVGESGATYYGRPHQLYPFVGEKAYLSYEGRSEALAIDVFQNVKQMAIPYLAYYSPSEVCWFGLEHMNLGYHDFSRLPNLSDGIFAGKPYEEGKPGYQYERIPPYVTTFNPGLDSSLPLYKPLPMFNALKAALNGGEWTAFKEVKHPVKPELPSPVYAVAYLAGKANPDLIRFLTESGISLTENPGKANLWIVDAEQVTTADLQGLQSALKKWRKKGGMLLALGSGEKLSADFCRWLPDEVRLTKRKATALEMNRSTYWGNYFELPDLYFGEMEGDRYILKQGLAGALVEKGNVILKASRTDWNLFNTSPEHWKCAQVVLYEALQKPEGAALITYPLQDKTDLVLSVIDYRLQTKETTAFWNSMFHVMGIATDGGGFKSHGVKEKKHDLLMDGPVD</sequence>
<dbReference type="InterPro" id="IPR051913">
    <property type="entry name" value="GH2_Domain-Containing"/>
</dbReference>
<dbReference type="SUPFAM" id="SSF51445">
    <property type="entry name" value="(Trans)glycosidases"/>
    <property type="match status" value="1"/>
</dbReference>
<organism evidence="7 8">
    <name type="scientific">Bacteroides thetaiotaomicron</name>
    <dbReference type="NCBI Taxonomy" id="818"/>
    <lineage>
        <taxon>Bacteria</taxon>
        <taxon>Pseudomonadati</taxon>
        <taxon>Bacteroidota</taxon>
        <taxon>Bacteroidia</taxon>
        <taxon>Bacteroidales</taxon>
        <taxon>Bacteroidaceae</taxon>
        <taxon>Bacteroides</taxon>
    </lineage>
</organism>
<feature type="domain" description="Glycosyl hydrolases family 2 sugar binding" evidence="6">
    <location>
        <begin position="144"/>
        <end position="255"/>
    </location>
</feature>
<comment type="caution">
    <text evidence="7">The sequence shown here is derived from an EMBL/GenBank/DDBJ whole genome shotgun (WGS) entry which is preliminary data.</text>
</comment>
<keyword evidence="2" id="KW-0378">Hydrolase</keyword>
<feature type="domain" description="Glycoside hydrolase family 2 immunoglobulin-like beta-sandwich" evidence="4">
    <location>
        <begin position="259"/>
        <end position="383"/>
    </location>
</feature>
<feature type="domain" description="Glycoside hydrolase family 2 catalytic" evidence="5">
    <location>
        <begin position="389"/>
        <end position="588"/>
    </location>
</feature>
<comment type="similarity">
    <text evidence="1">Belongs to the glycosyl hydrolase 2 family.</text>
</comment>
<dbReference type="GO" id="GO:0005975">
    <property type="term" value="P:carbohydrate metabolic process"/>
    <property type="evidence" value="ECO:0007669"/>
    <property type="project" value="InterPro"/>
</dbReference>
<dbReference type="InterPro" id="IPR017853">
    <property type="entry name" value="GH"/>
</dbReference>
<dbReference type="InterPro" id="IPR006103">
    <property type="entry name" value="Glyco_hydro_2_cat"/>
</dbReference>
<dbReference type="InterPro" id="IPR006102">
    <property type="entry name" value="Ig-like_GH2"/>
</dbReference>
<dbReference type="InterPro" id="IPR008979">
    <property type="entry name" value="Galactose-bd-like_sf"/>
</dbReference>
<evidence type="ECO:0000259" key="4">
    <source>
        <dbReference type="Pfam" id="PF00703"/>
    </source>
</evidence>
<protein>
    <submittedName>
        <fullName evidence="7">Beta-galactosidase</fullName>
    </submittedName>
</protein>
<dbReference type="Gene3D" id="2.60.120.260">
    <property type="entry name" value="Galactose-binding domain-like"/>
    <property type="match status" value="1"/>
</dbReference>
<evidence type="ECO:0000313" key="7">
    <source>
        <dbReference type="EMBL" id="KAB4449704.1"/>
    </source>
</evidence>
<dbReference type="Pfam" id="PF00703">
    <property type="entry name" value="Glyco_hydro_2"/>
    <property type="match status" value="1"/>
</dbReference>
<proteinExistence type="inferred from homology"/>
<evidence type="ECO:0000313" key="8">
    <source>
        <dbReference type="Proteomes" id="UP000460317"/>
    </source>
</evidence>
<dbReference type="Proteomes" id="UP000460317">
    <property type="component" value="Unassembled WGS sequence"/>
</dbReference>
<dbReference type="AlphaFoldDB" id="A0A7J5JEC2"/>
<dbReference type="EMBL" id="WCSB01000019">
    <property type="protein sequence ID" value="KAB4449704.1"/>
    <property type="molecule type" value="Genomic_DNA"/>
</dbReference>
<evidence type="ECO:0000256" key="1">
    <source>
        <dbReference type="ARBA" id="ARBA00007401"/>
    </source>
</evidence>
<accession>A0A7J5JEC2</accession>
<dbReference type="SUPFAM" id="SSF49303">
    <property type="entry name" value="beta-Galactosidase/glucuronidase domain"/>
    <property type="match status" value="1"/>
</dbReference>
<name>A0A7J5JEC2_BACT4</name>
<gene>
    <name evidence="7" type="ORF">GAN93_17815</name>
</gene>
<evidence type="ECO:0000256" key="2">
    <source>
        <dbReference type="ARBA" id="ARBA00022801"/>
    </source>
</evidence>
<dbReference type="InterPro" id="IPR013783">
    <property type="entry name" value="Ig-like_fold"/>
</dbReference>
<dbReference type="Gene3D" id="2.60.40.10">
    <property type="entry name" value="Immunoglobulins"/>
    <property type="match status" value="1"/>
</dbReference>
<dbReference type="RefSeq" id="WP_130042030.1">
    <property type="nucleotide sequence ID" value="NZ_DAWECT010000038.1"/>
</dbReference>
<evidence type="ECO:0000259" key="5">
    <source>
        <dbReference type="Pfam" id="PF02836"/>
    </source>
</evidence>
<evidence type="ECO:0000256" key="3">
    <source>
        <dbReference type="ARBA" id="ARBA00023295"/>
    </source>
</evidence>
<dbReference type="Gene3D" id="3.20.20.80">
    <property type="entry name" value="Glycosidases"/>
    <property type="match status" value="1"/>
</dbReference>
<dbReference type="GO" id="GO:0004553">
    <property type="term" value="F:hydrolase activity, hydrolyzing O-glycosyl compounds"/>
    <property type="evidence" value="ECO:0007669"/>
    <property type="project" value="InterPro"/>
</dbReference>
<dbReference type="Pfam" id="PF02836">
    <property type="entry name" value="Glyco_hydro_2_C"/>
    <property type="match status" value="1"/>
</dbReference>
<dbReference type="SUPFAM" id="SSF49785">
    <property type="entry name" value="Galactose-binding domain-like"/>
    <property type="match status" value="1"/>
</dbReference>
<reference evidence="7 8" key="1">
    <citation type="journal article" date="2019" name="Nat. Med.">
        <title>A library of human gut bacterial isolates paired with longitudinal multiomics data enables mechanistic microbiome research.</title>
        <authorList>
            <person name="Poyet M."/>
            <person name="Groussin M."/>
            <person name="Gibbons S.M."/>
            <person name="Avila-Pacheco J."/>
            <person name="Jiang X."/>
            <person name="Kearney S.M."/>
            <person name="Perrotta A.R."/>
            <person name="Berdy B."/>
            <person name="Zhao S."/>
            <person name="Lieberman T.D."/>
            <person name="Swanson P.K."/>
            <person name="Smith M."/>
            <person name="Roesemann S."/>
            <person name="Alexander J.E."/>
            <person name="Rich S.A."/>
            <person name="Livny J."/>
            <person name="Vlamakis H."/>
            <person name="Clish C."/>
            <person name="Bullock K."/>
            <person name="Deik A."/>
            <person name="Scott J."/>
            <person name="Pierce K.A."/>
            <person name="Xavier R.J."/>
            <person name="Alm E.J."/>
        </authorList>
    </citation>
    <scope>NUCLEOTIDE SEQUENCE [LARGE SCALE GENOMIC DNA]</scope>
    <source>
        <strain evidence="7 8">BIOML-A165</strain>
    </source>
</reference>
<dbReference type="InterPro" id="IPR006104">
    <property type="entry name" value="Glyco_hydro_2_N"/>
</dbReference>
<evidence type="ECO:0000259" key="6">
    <source>
        <dbReference type="Pfam" id="PF02837"/>
    </source>
</evidence>
<dbReference type="Pfam" id="PF02837">
    <property type="entry name" value="Glyco_hydro_2_N"/>
    <property type="match status" value="1"/>
</dbReference>
<keyword evidence="3" id="KW-0326">Glycosidase</keyword>
<dbReference type="InterPro" id="IPR036156">
    <property type="entry name" value="Beta-gal/glucu_dom_sf"/>
</dbReference>